<reference evidence="4 5" key="1">
    <citation type="journal article" date="2019" name="Front. Microbiol.">
        <title>Genomes of Neutrophilic Sulfur-Oxidizing Chemolithoautotrophs Representing 9 Proteobacterial Species From 8 Genera.</title>
        <authorList>
            <person name="Watanabe T."/>
            <person name="Kojima H."/>
            <person name="Umezawa K."/>
            <person name="Hori C."/>
            <person name="Takasuka T.E."/>
            <person name="Kato Y."/>
            <person name="Fukui M."/>
        </authorList>
    </citation>
    <scope>NUCLEOTIDE SEQUENCE [LARGE SCALE GENOMIC DNA]</scope>
    <source>
        <strain evidence="4 5">TTN</strain>
    </source>
</reference>
<comment type="caution">
    <text evidence="4">The sequence shown here is derived from an EMBL/GenBank/DDBJ whole genome shotgun (WGS) entry which is preliminary data.</text>
</comment>
<evidence type="ECO:0000256" key="3">
    <source>
        <dbReference type="SAM" id="SignalP"/>
    </source>
</evidence>
<accession>A0A401JH30</accession>
<evidence type="ECO:0000256" key="2">
    <source>
        <dbReference type="SAM" id="MobiDB-lite"/>
    </source>
</evidence>
<dbReference type="Gene3D" id="3.40.720.10">
    <property type="entry name" value="Alkaline Phosphatase, subunit A"/>
    <property type="match status" value="2"/>
</dbReference>
<dbReference type="EMBL" id="BGOW01000037">
    <property type="protein sequence ID" value="GBL47278.1"/>
    <property type="molecule type" value="Genomic_DNA"/>
</dbReference>
<dbReference type="PANTHER" id="PTHR31956:SF1">
    <property type="entry name" value="NON-SPECIFIC PHOSPHOLIPASE C1"/>
    <property type="match status" value="1"/>
</dbReference>
<keyword evidence="3" id="KW-0732">Signal</keyword>
<protein>
    <submittedName>
        <fullName evidence="4">Acid phosphatase</fullName>
    </submittedName>
</protein>
<dbReference type="CDD" id="cd16013">
    <property type="entry name" value="AcpA"/>
    <property type="match status" value="1"/>
</dbReference>
<dbReference type="Proteomes" id="UP000286806">
    <property type="component" value="Unassembled WGS sequence"/>
</dbReference>
<dbReference type="RefSeq" id="WP_223247885.1">
    <property type="nucleotide sequence ID" value="NZ_BGOW01000037.1"/>
</dbReference>
<dbReference type="Pfam" id="PF04185">
    <property type="entry name" value="Phosphoesterase"/>
    <property type="match status" value="1"/>
</dbReference>
<dbReference type="AlphaFoldDB" id="A0A401JH30"/>
<dbReference type="InterPro" id="IPR017850">
    <property type="entry name" value="Alkaline_phosphatase_core_sf"/>
</dbReference>
<feature type="chain" id="PRO_5019555848" evidence="3">
    <location>
        <begin position="35"/>
        <end position="519"/>
    </location>
</feature>
<dbReference type="GO" id="GO:0042578">
    <property type="term" value="F:phosphoric ester hydrolase activity"/>
    <property type="evidence" value="ECO:0007669"/>
    <property type="project" value="UniProtKB-ARBA"/>
</dbReference>
<evidence type="ECO:0000313" key="5">
    <source>
        <dbReference type="Proteomes" id="UP000286806"/>
    </source>
</evidence>
<feature type="signal peptide" evidence="3">
    <location>
        <begin position="1"/>
        <end position="34"/>
    </location>
</feature>
<dbReference type="InterPro" id="IPR007312">
    <property type="entry name" value="Phosphoesterase"/>
</dbReference>
<feature type="region of interest" description="Disordered" evidence="2">
    <location>
        <begin position="500"/>
        <end position="519"/>
    </location>
</feature>
<feature type="compositionally biased region" description="Basic and acidic residues" evidence="2">
    <location>
        <begin position="507"/>
        <end position="519"/>
    </location>
</feature>
<proteinExistence type="predicted"/>
<sequence>MASSQKSFVMPRQSILALALCAAFQTAVMPFAAASDDHQTATPIKHVVVIFQENVSFDHYFATYPHAANPAGSPAFLPHHGTPSINGLTPELINYNPNSVKPFRLDRSQAMTCDMDHRYTQEQQAADAGLMDKFVQNTGAHYGNCDPSQVMGYYDGNTVTALWNYAQHFAMSDNSFSTTYGPSTPGALNLVAGQTHGVTPTDLAGVTANGTVISDADPAYDDCSNHTKPVLAMSGTNVGDLLNHKGVTWGWFQGGFRPTAMSNGMPVCGATSQNIAGKSVSDYSPHHEPFQYYTSTSNPHHVAPSSVAMIGKQDQANHQYDLSDFWSATESHHMPEVSFLKAKMAQDGHAGYSDPLDEQTFLVQTLNRLQRLPEWKNTAVIIAYDDSDGWYDHVMPPIVTQSNDPTYDALTGPGSCGTAAQGAYQDRCGYGPRQPLLVISPYAKPNFVDHSVTDQSSILRFIEDNWNLGRIGDDSTDAKAGSLSSVFDFKRNPANRLFLDPSSGQRVHVDGDEVSEGHS</sequence>
<keyword evidence="1" id="KW-0378">Hydrolase</keyword>
<name>A0A401JH30_9PROT</name>
<evidence type="ECO:0000256" key="1">
    <source>
        <dbReference type="ARBA" id="ARBA00022801"/>
    </source>
</evidence>
<evidence type="ECO:0000313" key="4">
    <source>
        <dbReference type="EMBL" id="GBL47278.1"/>
    </source>
</evidence>
<keyword evidence="5" id="KW-1185">Reference proteome</keyword>
<gene>
    <name evidence="4" type="ORF">SFMTTN_3112</name>
</gene>
<dbReference type="PANTHER" id="PTHR31956">
    <property type="entry name" value="NON-SPECIFIC PHOSPHOLIPASE C4-RELATED"/>
    <property type="match status" value="1"/>
</dbReference>
<organism evidence="4 5">
    <name type="scientific">Sulfuriferula multivorans</name>
    <dbReference type="NCBI Taxonomy" id="1559896"/>
    <lineage>
        <taxon>Bacteria</taxon>
        <taxon>Pseudomonadati</taxon>
        <taxon>Pseudomonadota</taxon>
        <taxon>Betaproteobacteria</taxon>
        <taxon>Nitrosomonadales</taxon>
        <taxon>Sulfuricellaceae</taxon>
        <taxon>Sulfuriferula</taxon>
    </lineage>
</organism>